<evidence type="ECO:0000256" key="2">
    <source>
        <dbReference type="ARBA" id="ARBA00022723"/>
    </source>
</evidence>
<dbReference type="AlphaFoldDB" id="A0A6J7ASA4"/>
<evidence type="ECO:0000313" key="3">
    <source>
        <dbReference type="EMBL" id="CAB4835510.1"/>
    </source>
</evidence>
<dbReference type="NCBIfam" id="TIGR00486">
    <property type="entry name" value="YbgI_SA1388"/>
    <property type="match status" value="1"/>
</dbReference>
<comment type="similarity">
    <text evidence="1">Belongs to the GTP cyclohydrolase I type 2/NIF3 family.</text>
</comment>
<dbReference type="Gene3D" id="3.40.1390.30">
    <property type="entry name" value="NIF3 (NGG1p interacting factor 3)-like"/>
    <property type="match status" value="2"/>
</dbReference>
<dbReference type="PANTHER" id="PTHR13799">
    <property type="entry name" value="NGG1 INTERACTING FACTOR 3"/>
    <property type="match status" value="1"/>
</dbReference>
<dbReference type="Pfam" id="PF01784">
    <property type="entry name" value="DUF34_NIF3"/>
    <property type="match status" value="1"/>
</dbReference>
<dbReference type="SUPFAM" id="SSF102705">
    <property type="entry name" value="NIF3 (NGG1p interacting factor 3)-like"/>
    <property type="match status" value="1"/>
</dbReference>
<dbReference type="InterPro" id="IPR002678">
    <property type="entry name" value="DUF34/NIF3"/>
</dbReference>
<accession>A0A6J7ASA4</accession>
<dbReference type="GO" id="GO:0046872">
    <property type="term" value="F:metal ion binding"/>
    <property type="evidence" value="ECO:0007669"/>
    <property type="project" value="UniProtKB-KW"/>
</dbReference>
<reference evidence="3" key="1">
    <citation type="submission" date="2020-05" db="EMBL/GenBank/DDBJ databases">
        <authorList>
            <person name="Chiriac C."/>
            <person name="Salcher M."/>
            <person name="Ghai R."/>
            <person name="Kavagutti S V."/>
        </authorList>
    </citation>
    <scope>NUCLEOTIDE SEQUENCE</scope>
</reference>
<dbReference type="GO" id="GO:0005737">
    <property type="term" value="C:cytoplasm"/>
    <property type="evidence" value="ECO:0007669"/>
    <property type="project" value="TreeGrafter"/>
</dbReference>
<sequence>MPAPTLRQIVTVLEAAYPPALAADWDAIGLTCGDPDATVATVLFAVDPVLEVLDEALMAQVDLIVTHHPLFLTGVHSVAAAGAKGKIVHTLISHGIALFSAHTNADHSDPGVSDALAQALGLSGLRPLVPTAQDHSTGTGRVGQLAEPVTLEQFAEQVAAVLPETQHGVRVAGDPMTKVRTVAVCGGAGDGFMSEAAAVADVYVTSDLRHHRALEHLADGGCALIDIAHWAGEWPWLEQAAGALARGLAGQGSSVRTIISQLPTDPWTSRVLRAPSQGSTS</sequence>
<organism evidence="3">
    <name type="scientific">freshwater metagenome</name>
    <dbReference type="NCBI Taxonomy" id="449393"/>
    <lineage>
        <taxon>unclassified sequences</taxon>
        <taxon>metagenomes</taxon>
        <taxon>ecological metagenomes</taxon>
    </lineage>
</organism>
<name>A0A6J7ASA4_9ZZZZ</name>
<dbReference type="PANTHER" id="PTHR13799:SF14">
    <property type="entry name" value="GTP CYCLOHYDROLASE 1 TYPE 2 HOMOLOG"/>
    <property type="match status" value="1"/>
</dbReference>
<dbReference type="InterPro" id="IPR036069">
    <property type="entry name" value="DUF34/NIF3_sf"/>
</dbReference>
<dbReference type="FunFam" id="3.40.1390.30:FF:000001">
    <property type="entry name" value="GTP cyclohydrolase 1 type 2"/>
    <property type="match status" value="1"/>
</dbReference>
<dbReference type="EMBL" id="CAFABK010000141">
    <property type="protein sequence ID" value="CAB4835510.1"/>
    <property type="molecule type" value="Genomic_DNA"/>
</dbReference>
<gene>
    <name evidence="3" type="ORF">UFOPK3204_01791</name>
</gene>
<protein>
    <submittedName>
        <fullName evidence="3">Unannotated protein</fullName>
    </submittedName>
</protein>
<evidence type="ECO:0000256" key="1">
    <source>
        <dbReference type="ARBA" id="ARBA00006964"/>
    </source>
</evidence>
<keyword evidence="2" id="KW-0479">Metal-binding</keyword>
<proteinExistence type="inferred from homology"/>